<dbReference type="PRINTS" id="PR00070">
    <property type="entry name" value="DHFR"/>
</dbReference>
<protein>
    <recommendedName>
        <fullName evidence="3 7">Dihydrofolate reductase</fullName>
        <ecNumber evidence="3 7">1.5.1.3</ecNumber>
    </recommendedName>
</protein>
<keyword evidence="6 7" id="KW-0560">Oxidoreductase</keyword>
<keyword evidence="11" id="KW-1185">Reference proteome</keyword>
<dbReference type="Proteomes" id="UP000626697">
    <property type="component" value="Unassembled WGS sequence"/>
</dbReference>
<dbReference type="RefSeq" id="WP_182503113.1">
    <property type="nucleotide sequence ID" value="NZ_JACJHX010000009.1"/>
</dbReference>
<dbReference type="PANTHER" id="PTHR48069:SF3">
    <property type="entry name" value="DIHYDROFOLATE REDUCTASE"/>
    <property type="match status" value="1"/>
</dbReference>
<keyword evidence="4 7" id="KW-0554">One-carbon metabolism</keyword>
<accession>A0ABR6CRS8</accession>
<dbReference type="PANTHER" id="PTHR48069">
    <property type="entry name" value="DIHYDROFOLATE REDUCTASE"/>
    <property type="match status" value="1"/>
</dbReference>
<dbReference type="GO" id="GO:0004146">
    <property type="term" value="F:dihydrofolate reductase activity"/>
    <property type="evidence" value="ECO:0007669"/>
    <property type="project" value="UniProtKB-EC"/>
</dbReference>
<evidence type="ECO:0000256" key="6">
    <source>
        <dbReference type="ARBA" id="ARBA00023002"/>
    </source>
</evidence>
<comment type="pathway">
    <text evidence="1 7">Cofactor biosynthesis; tetrahydrofolate biosynthesis; 5,6,7,8-tetrahydrofolate from 7,8-dihydrofolate: step 1/1.</text>
</comment>
<reference evidence="10 11" key="1">
    <citation type="submission" date="2020-08" db="EMBL/GenBank/DDBJ databases">
        <title>Genomic Encyclopedia of Type Strains, Phase IV (KMG-IV): sequencing the most valuable type-strain genomes for metagenomic binning, comparative biology and taxonomic classification.</title>
        <authorList>
            <person name="Goeker M."/>
        </authorList>
    </citation>
    <scope>NUCLEOTIDE SEQUENCE [LARGE SCALE GENOMIC DNA]</scope>
    <source>
        <strain evidence="10 11">DSM 105481</strain>
    </source>
</reference>
<evidence type="ECO:0000256" key="7">
    <source>
        <dbReference type="PIRNR" id="PIRNR000194"/>
    </source>
</evidence>
<dbReference type="InterPro" id="IPR001796">
    <property type="entry name" value="DHFR_dom"/>
</dbReference>
<dbReference type="EC" id="1.5.1.3" evidence="3 7"/>
<keyword evidence="5 7" id="KW-0521">NADP</keyword>
<organism evidence="10 11">
    <name type="scientific">Peribacillus huizhouensis</name>
    <dbReference type="NCBI Taxonomy" id="1501239"/>
    <lineage>
        <taxon>Bacteria</taxon>
        <taxon>Bacillati</taxon>
        <taxon>Bacillota</taxon>
        <taxon>Bacilli</taxon>
        <taxon>Bacillales</taxon>
        <taxon>Bacillaceae</taxon>
        <taxon>Peribacillus</taxon>
    </lineage>
</organism>
<dbReference type="PROSITE" id="PS00075">
    <property type="entry name" value="DHFR_1"/>
    <property type="match status" value="1"/>
</dbReference>
<dbReference type="InterPro" id="IPR012259">
    <property type="entry name" value="DHFR"/>
</dbReference>
<sequence length="163" mass="18760">MISFILAMDDNRLIGKDNTLPWYLPADLQYFKKVTMGHPILMGRKTYESIGKPLPGRENIILTRNTDYQKEGVTVISNLKEAVAYADTSDKEVFVIGGAEIFQQLLANCKRLYITEIHHSFAGDTYFPELNMSKWQLISRTTGIIDEKNKYPHEFVVLERIEN</sequence>
<comment type="function">
    <text evidence="7">Key enzyme in folate metabolism. Catalyzes an essential reaction for de novo glycine and purine synthesis, and for DNA precursor synthesis.</text>
</comment>
<comment type="caution">
    <text evidence="10">The sequence shown here is derived from an EMBL/GenBank/DDBJ whole genome shotgun (WGS) entry which is preliminary data.</text>
</comment>
<feature type="domain" description="DHFR" evidence="9">
    <location>
        <begin position="1"/>
        <end position="160"/>
    </location>
</feature>
<evidence type="ECO:0000313" key="11">
    <source>
        <dbReference type="Proteomes" id="UP000626697"/>
    </source>
</evidence>
<dbReference type="InterPro" id="IPR017925">
    <property type="entry name" value="DHFR_CS"/>
</dbReference>
<dbReference type="Gene3D" id="3.40.430.10">
    <property type="entry name" value="Dihydrofolate Reductase, subunit A"/>
    <property type="match status" value="1"/>
</dbReference>
<name>A0ABR6CRS8_9BACI</name>
<comment type="similarity">
    <text evidence="2 7 8">Belongs to the dihydrofolate reductase family.</text>
</comment>
<dbReference type="InterPro" id="IPR024072">
    <property type="entry name" value="DHFR-like_dom_sf"/>
</dbReference>
<evidence type="ECO:0000256" key="2">
    <source>
        <dbReference type="ARBA" id="ARBA00009539"/>
    </source>
</evidence>
<evidence type="ECO:0000259" key="9">
    <source>
        <dbReference type="PROSITE" id="PS51330"/>
    </source>
</evidence>
<evidence type="ECO:0000313" key="10">
    <source>
        <dbReference type="EMBL" id="MBA9027713.1"/>
    </source>
</evidence>
<evidence type="ECO:0000256" key="3">
    <source>
        <dbReference type="ARBA" id="ARBA00012856"/>
    </source>
</evidence>
<evidence type="ECO:0000256" key="8">
    <source>
        <dbReference type="RuleBase" id="RU004474"/>
    </source>
</evidence>
<dbReference type="PIRSF" id="PIRSF000194">
    <property type="entry name" value="DHFR"/>
    <property type="match status" value="1"/>
</dbReference>
<dbReference type="CDD" id="cd00209">
    <property type="entry name" value="DHFR"/>
    <property type="match status" value="1"/>
</dbReference>
<evidence type="ECO:0000256" key="4">
    <source>
        <dbReference type="ARBA" id="ARBA00022563"/>
    </source>
</evidence>
<dbReference type="EMBL" id="JACJHX010000009">
    <property type="protein sequence ID" value="MBA9027713.1"/>
    <property type="molecule type" value="Genomic_DNA"/>
</dbReference>
<proteinExistence type="inferred from homology"/>
<dbReference type="Pfam" id="PF00186">
    <property type="entry name" value="DHFR_1"/>
    <property type="match status" value="1"/>
</dbReference>
<dbReference type="PROSITE" id="PS51330">
    <property type="entry name" value="DHFR_2"/>
    <property type="match status" value="1"/>
</dbReference>
<gene>
    <name evidence="10" type="ORF">HNP81_003004</name>
</gene>
<comment type="catalytic activity">
    <reaction evidence="7">
        <text>(6S)-5,6,7,8-tetrahydrofolate + NADP(+) = 7,8-dihydrofolate + NADPH + H(+)</text>
        <dbReference type="Rhea" id="RHEA:15009"/>
        <dbReference type="ChEBI" id="CHEBI:15378"/>
        <dbReference type="ChEBI" id="CHEBI:57451"/>
        <dbReference type="ChEBI" id="CHEBI:57453"/>
        <dbReference type="ChEBI" id="CHEBI:57783"/>
        <dbReference type="ChEBI" id="CHEBI:58349"/>
        <dbReference type="EC" id="1.5.1.3"/>
    </reaction>
</comment>
<evidence type="ECO:0000256" key="1">
    <source>
        <dbReference type="ARBA" id="ARBA00004903"/>
    </source>
</evidence>
<dbReference type="SUPFAM" id="SSF53597">
    <property type="entry name" value="Dihydrofolate reductase-like"/>
    <property type="match status" value="1"/>
</dbReference>
<evidence type="ECO:0000256" key="5">
    <source>
        <dbReference type="ARBA" id="ARBA00022857"/>
    </source>
</evidence>